<name>A0ABR8LUR2_9FLAO</name>
<dbReference type="InterPro" id="IPR027417">
    <property type="entry name" value="P-loop_NTPase"/>
</dbReference>
<dbReference type="Proteomes" id="UP000627521">
    <property type="component" value="Unassembled WGS sequence"/>
</dbReference>
<gene>
    <name evidence="3" type="ORF">IEG06_00645</name>
</gene>
<sequence>MITKIKYIKNLAVYKDFEWDKEVKNEKGEILEFKKTNIIYGRNYSGKTTLSRIFRAMETGKLSSKYDNPECCIKFNDVSDVIQDDFTTHKKQVRVFNEDFIRDNLRFVVNPDDSIEPFAIVGGDNNTIENEINVLKDKLGENEKEKETRLYKDLLNGSQIAKQAAIAVEAAKKKLTDQLSLKAIGNPHGIKYKPEIYGDQLYSNPKLLKELSVVKNDSYEPISDDKKSLLLKLLNEQKKDSILDSKRLNILFEDLNEQTSLLLSRKITQSNKIDGLLKDAMLWVREGIDLHKNKRSKCSFCDNDITKERWIELENHFNEESSKLEDNLKILISNIKNEIEKLEDFKMEVKDKYYSKFHVEYEIINAELIDCLKSSKDALELLINQLENRLNDVFNPLAFKEPPFDKQKLIEIFKKIEQLNIRSNDYTKNLVKEQNEAKKELRLREIFDFINTIQYDNQTSEIASLEAVFEMEKNKKATIKKEIDDILVLITQKQNQLNDEGGAVDKVNEFLNSHFGHQFLTLVAIEFDDDVTGNKKYRFEVQRDGKKAHHLSEGEVSLIAFCYFIAKLKDIKTKGKKPIIWIDDPISSLDSNHIFFIYTLINTQIYGDEEFEQLFISTHNLNFLKYLKRLPGADITKETKTRFRHLIINRSDKNSIIKSMPNFLKNYVTEFNYLFEQIYKCSIMSNVNDSNYTEYYNFGNNARKFLELFLFYKYPDTTTQTQKIKKFFGENNIPSIFTDRINNEYSHLSGCFERGETLIEEPEMYTAAKLIIDRIKYHDIDQYQALVNSVEISFEQA</sequence>
<keyword evidence="1" id="KW-0175">Coiled coil</keyword>
<protein>
    <submittedName>
        <fullName evidence="3">AAA family ATPase</fullName>
    </submittedName>
</protein>
<dbReference type="SUPFAM" id="SSF52540">
    <property type="entry name" value="P-loop containing nucleoside triphosphate hydrolases"/>
    <property type="match status" value="1"/>
</dbReference>
<organism evidence="3 4">
    <name type="scientific">Olleya marilimosa</name>
    <dbReference type="NCBI Taxonomy" id="272164"/>
    <lineage>
        <taxon>Bacteria</taxon>
        <taxon>Pseudomonadati</taxon>
        <taxon>Bacteroidota</taxon>
        <taxon>Flavobacteriia</taxon>
        <taxon>Flavobacteriales</taxon>
        <taxon>Flavobacteriaceae</taxon>
    </lineage>
</organism>
<evidence type="ECO:0000256" key="1">
    <source>
        <dbReference type="SAM" id="Coils"/>
    </source>
</evidence>
<dbReference type="EMBL" id="JACXXH010000001">
    <property type="protein sequence ID" value="MBD3861937.1"/>
    <property type="molecule type" value="Genomic_DNA"/>
</dbReference>
<evidence type="ECO:0000259" key="2">
    <source>
        <dbReference type="Pfam" id="PF13166"/>
    </source>
</evidence>
<reference evidence="3 4" key="1">
    <citation type="submission" date="2020-09" db="EMBL/GenBank/DDBJ databases">
        <title>Bacillus nautilus sp. nov., Chryseoglobus crepusculi sp. nov, and Psychrobacter noctis sp. nov., isolated from deep-sea sponges from the equatorial Atlantic.</title>
        <authorList>
            <person name="Stennett H.L."/>
            <person name="Williams S.E."/>
        </authorList>
    </citation>
    <scope>NUCLEOTIDE SEQUENCE [LARGE SCALE GENOMIC DNA]</scope>
    <source>
        <strain evidence="3 4">28M-24</strain>
    </source>
</reference>
<accession>A0ABR8LUR2</accession>
<evidence type="ECO:0000313" key="4">
    <source>
        <dbReference type="Proteomes" id="UP000627521"/>
    </source>
</evidence>
<comment type="caution">
    <text evidence="3">The sequence shown here is derived from an EMBL/GenBank/DDBJ whole genome shotgun (WGS) entry which is preliminary data.</text>
</comment>
<dbReference type="Pfam" id="PF13166">
    <property type="entry name" value="AAA_13"/>
    <property type="match status" value="1"/>
</dbReference>
<feature type="coiled-coil region" evidence="1">
    <location>
        <begin position="321"/>
        <end position="389"/>
    </location>
</feature>
<evidence type="ECO:0000313" key="3">
    <source>
        <dbReference type="EMBL" id="MBD3861937.1"/>
    </source>
</evidence>
<dbReference type="Gene3D" id="3.40.50.300">
    <property type="entry name" value="P-loop containing nucleotide triphosphate hydrolases"/>
    <property type="match status" value="1"/>
</dbReference>
<dbReference type="InterPro" id="IPR026866">
    <property type="entry name" value="CR006_AAA"/>
</dbReference>
<dbReference type="RefSeq" id="WP_191100762.1">
    <property type="nucleotide sequence ID" value="NZ_JACXXH010000001.1"/>
</dbReference>
<feature type="domain" description="Protein CR006 P-loop" evidence="2">
    <location>
        <begin position="26"/>
        <end position="749"/>
    </location>
</feature>
<proteinExistence type="predicted"/>
<keyword evidence="4" id="KW-1185">Reference proteome</keyword>